<keyword evidence="2 3" id="KW-0975">Bacterial flagellum</keyword>
<evidence type="ECO:0000313" key="7">
    <source>
        <dbReference type="Proteomes" id="UP001595443"/>
    </source>
</evidence>
<comment type="similarity">
    <text evidence="1 3">Belongs to the bacterial flagellin family.</text>
</comment>
<gene>
    <name evidence="6" type="ORF">ACFOES_20840</name>
</gene>
<dbReference type="Pfam" id="PF00700">
    <property type="entry name" value="Flagellin_C"/>
    <property type="match status" value="1"/>
</dbReference>
<dbReference type="Gene3D" id="1.20.1330.10">
    <property type="entry name" value="f41 fragment of flagellin, N-terminal domain"/>
    <property type="match status" value="1"/>
</dbReference>
<comment type="subcellular location">
    <subcellularLocation>
        <location evidence="3">Secreted</location>
    </subcellularLocation>
    <subcellularLocation>
        <location evidence="3">Bacterial flagellum</location>
    </subcellularLocation>
</comment>
<keyword evidence="7" id="KW-1185">Reference proteome</keyword>
<reference evidence="7" key="1">
    <citation type="journal article" date="2019" name="Int. J. Syst. Evol. Microbiol.">
        <title>The Global Catalogue of Microorganisms (GCM) 10K type strain sequencing project: providing services to taxonomists for standard genome sequencing and annotation.</title>
        <authorList>
            <consortium name="The Broad Institute Genomics Platform"/>
            <consortium name="The Broad Institute Genome Sequencing Center for Infectious Disease"/>
            <person name="Wu L."/>
            <person name="Ma J."/>
        </authorList>
    </citation>
    <scope>NUCLEOTIDE SEQUENCE [LARGE SCALE GENOMIC DNA]</scope>
    <source>
        <strain evidence="7">KCTC 62192</strain>
    </source>
</reference>
<dbReference type="EMBL" id="JBHRSK010000026">
    <property type="protein sequence ID" value="MFC2970552.1"/>
    <property type="molecule type" value="Genomic_DNA"/>
</dbReference>
<dbReference type="InterPro" id="IPR001029">
    <property type="entry name" value="Flagellin_N"/>
</dbReference>
<keyword evidence="6" id="KW-0969">Cilium</keyword>
<dbReference type="PANTHER" id="PTHR42792">
    <property type="entry name" value="FLAGELLIN"/>
    <property type="match status" value="1"/>
</dbReference>
<evidence type="ECO:0000256" key="3">
    <source>
        <dbReference type="RuleBase" id="RU362073"/>
    </source>
</evidence>
<feature type="domain" description="Flagellin N-terminal" evidence="4">
    <location>
        <begin position="4"/>
        <end position="136"/>
    </location>
</feature>
<accession>A0ABV7ANJ2</accession>
<evidence type="ECO:0000256" key="1">
    <source>
        <dbReference type="ARBA" id="ARBA00005709"/>
    </source>
</evidence>
<evidence type="ECO:0000256" key="2">
    <source>
        <dbReference type="ARBA" id="ARBA00023143"/>
    </source>
</evidence>
<evidence type="ECO:0000259" key="4">
    <source>
        <dbReference type="Pfam" id="PF00669"/>
    </source>
</evidence>
<dbReference type="PANTHER" id="PTHR42792:SF2">
    <property type="entry name" value="FLAGELLIN"/>
    <property type="match status" value="1"/>
</dbReference>
<keyword evidence="6" id="KW-0966">Cell projection</keyword>
<feature type="domain" description="Flagellin C-terminal" evidence="5">
    <location>
        <begin position="193"/>
        <end position="275"/>
    </location>
</feature>
<organism evidence="6 7">
    <name type="scientific">Acidimangrovimonas pyrenivorans</name>
    <dbReference type="NCBI Taxonomy" id="2030798"/>
    <lineage>
        <taxon>Bacteria</taxon>
        <taxon>Pseudomonadati</taxon>
        <taxon>Pseudomonadota</taxon>
        <taxon>Alphaproteobacteria</taxon>
        <taxon>Rhodobacterales</taxon>
        <taxon>Paracoccaceae</taxon>
        <taxon>Acidimangrovimonas</taxon>
    </lineage>
</organism>
<evidence type="ECO:0000313" key="6">
    <source>
        <dbReference type="EMBL" id="MFC2970552.1"/>
    </source>
</evidence>
<dbReference type="InterPro" id="IPR001492">
    <property type="entry name" value="Flagellin"/>
</dbReference>
<dbReference type="SUPFAM" id="SSF64518">
    <property type="entry name" value="Phase 1 flagellin"/>
    <property type="match status" value="1"/>
</dbReference>
<dbReference type="PRINTS" id="PR00207">
    <property type="entry name" value="FLAGELLIN"/>
</dbReference>
<dbReference type="Proteomes" id="UP001595443">
    <property type="component" value="Unassembled WGS sequence"/>
</dbReference>
<protein>
    <recommendedName>
        <fullName evidence="3">Flagellin</fullName>
    </recommendedName>
</protein>
<proteinExistence type="inferred from homology"/>
<keyword evidence="6" id="KW-0282">Flagellum</keyword>
<dbReference type="RefSeq" id="WP_377835621.1">
    <property type="nucleotide sequence ID" value="NZ_JBHRSK010000026.1"/>
</dbReference>
<evidence type="ECO:0000259" key="5">
    <source>
        <dbReference type="Pfam" id="PF00700"/>
    </source>
</evidence>
<dbReference type="InterPro" id="IPR046358">
    <property type="entry name" value="Flagellin_C"/>
</dbReference>
<dbReference type="Pfam" id="PF00669">
    <property type="entry name" value="Flagellin_N"/>
    <property type="match status" value="1"/>
</dbReference>
<sequence>MSSILTNTSAMTALQTLKSVNMGLNETQNRISTGLRIQSGADNAAYFAISQTMKGDSGMYKSIDESLTMTKNSVSTAALGASTVNDLAQQFVERVAFAQGDAVDRSQVQNELNSLVDRIGTTIDQASFNGNDLVSGGGSVTVVTGIKRAAGGSFSTTSISFQKVDLTAIKTTLAGIDVSSASTGALAGLLSTAQGALADAVSASTSLGVTEAALQTQQDFLGKLTDKLDTGVGNMVDANMEDEAAKMQAYQVQQQLATQSLSIANKAPQNLLSLFR</sequence>
<name>A0ABV7ANJ2_9RHOB</name>
<keyword evidence="3" id="KW-0964">Secreted</keyword>
<comment type="caution">
    <text evidence="6">The sequence shown here is derived from an EMBL/GenBank/DDBJ whole genome shotgun (WGS) entry which is preliminary data.</text>
</comment>
<comment type="function">
    <text evidence="3">Flagellin is the subunit protein which polymerizes to form the filaments of bacterial flagella.</text>
</comment>